<dbReference type="EC" id="2.6.1.13" evidence="3"/>
<reference evidence="9 10" key="1">
    <citation type="submission" date="2022-12" db="EMBL/GenBank/DDBJ databases">
        <title>Genome Sequence of Deinococcus aquaticus Type Strain PB314.</title>
        <authorList>
            <person name="Albert C."/>
            <person name="Hill J."/>
            <person name="Boren L."/>
            <person name="Scholz-Ng S."/>
            <person name="Fatema N."/>
            <person name="Grosso R."/>
            <person name="Soboslay E."/>
            <person name="Tuohy J."/>
        </authorList>
    </citation>
    <scope>NUCLEOTIDE SEQUENCE [LARGE SCALE GENOMIC DNA]</scope>
    <source>
        <strain evidence="9 10">PB-314</strain>
        <plasmid evidence="9 10">pDATS01</plasmid>
    </source>
</reference>
<dbReference type="Pfam" id="PF00202">
    <property type="entry name" value="Aminotran_3"/>
    <property type="match status" value="1"/>
</dbReference>
<dbReference type="Proteomes" id="UP001217044">
    <property type="component" value="Plasmid pDATS01"/>
</dbReference>
<comment type="pathway">
    <text evidence="2">Amino-acid biosynthesis; L-proline biosynthesis; L-glutamate 5-semialdehyde from L-ornithine: step 1/1.</text>
</comment>
<dbReference type="GO" id="GO:0004587">
    <property type="term" value="F:ornithine aminotransferase activity"/>
    <property type="evidence" value="ECO:0007669"/>
    <property type="project" value="UniProtKB-EC"/>
</dbReference>
<sequence length="411" mass="44567">MTSTLEQTRQTPARPGTAADLLRREDALGAHNYKPLNVVIHRAQGSWVWDTDGRRYLDCLSAYSAVNQGHCHPRIIGALTEQAQQVTLTSRAFRNDRLAAFYETVTRLLNFEAVIPMNTGAEAVETAIKLARKWAYEVKGVAHHQAEIIVMDGNFHGRTTTLVSFSSEGQYKDAFGPLTPGFVRVPYGDAAAIEAAITPNTAAVLYEPIQGEAGVIVPPEGFLTALRGVCDRHGVLMIADEIQTGLGRTGQWLAGDHESARPDVVILGKALGGGVYPVSAVLASRAVMDLFQPGDHGSTFGGNPLAAAVAQASLEVLEDENLPARAAELGEYLRGRLRAMNSPLVKEVRGRGLLIGVELHVPARPYCEALRDLGVLCKETHETTMRLAPPLVTTREDLDWALERIEQVLRG</sequence>
<organism evidence="9 10">
    <name type="scientific">Deinococcus aquaticus</name>
    <dbReference type="NCBI Taxonomy" id="328692"/>
    <lineage>
        <taxon>Bacteria</taxon>
        <taxon>Thermotogati</taxon>
        <taxon>Deinococcota</taxon>
        <taxon>Deinococci</taxon>
        <taxon>Deinococcales</taxon>
        <taxon>Deinococcaceae</taxon>
        <taxon>Deinococcus</taxon>
    </lineage>
</organism>
<keyword evidence="9" id="KW-0614">Plasmid</keyword>
<dbReference type="InterPro" id="IPR015422">
    <property type="entry name" value="PyrdxlP-dep_Trfase_small"/>
</dbReference>
<evidence type="ECO:0000256" key="4">
    <source>
        <dbReference type="ARBA" id="ARBA00022576"/>
    </source>
</evidence>
<evidence type="ECO:0000256" key="7">
    <source>
        <dbReference type="ARBA" id="ARBA00030587"/>
    </source>
</evidence>
<keyword evidence="5 9" id="KW-0808">Transferase</keyword>
<geneLocation type="plasmid" evidence="9 10">
    <name>pDATS01</name>
</geneLocation>
<dbReference type="PANTHER" id="PTHR11986">
    <property type="entry name" value="AMINOTRANSFERASE CLASS III"/>
    <property type="match status" value="1"/>
</dbReference>
<dbReference type="SUPFAM" id="SSF53383">
    <property type="entry name" value="PLP-dependent transferases"/>
    <property type="match status" value="1"/>
</dbReference>
<dbReference type="CDD" id="cd00610">
    <property type="entry name" value="OAT_like"/>
    <property type="match status" value="1"/>
</dbReference>
<name>A0ABY7V5L3_9DEIO</name>
<comment type="similarity">
    <text evidence="8">Belongs to the class-III pyridoxal-phosphate-dependent aminotransferase family.</text>
</comment>
<evidence type="ECO:0000256" key="3">
    <source>
        <dbReference type="ARBA" id="ARBA00012924"/>
    </source>
</evidence>
<dbReference type="PANTHER" id="PTHR11986:SF18">
    <property type="entry name" value="ORNITHINE AMINOTRANSFERASE, MITOCHONDRIAL"/>
    <property type="match status" value="1"/>
</dbReference>
<dbReference type="InterPro" id="IPR050103">
    <property type="entry name" value="Class-III_PLP-dep_AT"/>
</dbReference>
<keyword evidence="4 9" id="KW-0032">Aminotransferase</keyword>
<dbReference type="PROSITE" id="PS00600">
    <property type="entry name" value="AA_TRANSFER_CLASS_3"/>
    <property type="match status" value="1"/>
</dbReference>
<dbReference type="InterPro" id="IPR015424">
    <property type="entry name" value="PyrdxlP-dep_Trfase"/>
</dbReference>
<keyword evidence="6 8" id="KW-0663">Pyridoxal phosphate</keyword>
<dbReference type="PIRSF" id="PIRSF000521">
    <property type="entry name" value="Transaminase_4ab_Lys_Orn"/>
    <property type="match status" value="1"/>
</dbReference>
<gene>
    <name evidence="9" type="primary">rocD</name>
    <name evidence="9" type="ORF">M8445_15915</name>
</gene>
<evidence type="ECO:0000256" key="1">
    <source>
        <dbReference type="ARBA" id="ARBA00001933"/>
    </source>
</evidence>
<accession>A0ABY7V5L3</accession>
<proteinExistence type="inferred from homology"/>
<dbReference type="EMBL" id="CP115166">
    <property type="protein sequence ID" value="WDA60494.1"/>
    <property type="molecule type" value="Genomic_DNA"/>
</dbReference>
<dbReference type="InterPro" id="IPR005814">
    <property type="entry name" value="Aminotrans_3"/>
</dbReference>
<dbReference type="InterPro" id="IPR010164">
    <property type="entry name" value="Orn_aminotrans"/>
</dbReference>
<evidence type="ECO:0000313" key="10">
    <source>
        <dbReference type="Proteomes" id="UP001217044"/>
    </source>
</evidence>
<dbReference type="InterPro" id="IPR015421">
    <property type="entry name" value="PyrdxlP-dep_Trfase_major"/>
</dbReference>
<protein>
    <recommendedName>
        <fullName evidence="3">ornithine aminotransferase</fullName>
        <ecNumber evidence="3">2.6.1.13</ecNumber>
    </recommendedName>
    <alternativeName>
        <fullName evidence="7">Ornithine--oxo-acid aminotransferase</fullName>
    </alternativeName>
</protein>
<evidence type="ECO:0000256" key="2">
    <source>
        <dbReference type="ARBA" id="ARBA00004998"/>
    </source>
</evidence>
<dbReference type="Gene3D" id="3.90.1150.10">
    <property type="entry name" value="Aspartate Aminotransferase, domain 1"/>
    <property type="match status" value="1"/>
</dbReference>
<evidence type="ECO:0000313" key="9">
    <source>
        <dbReference type="EMBL" id="WDA60494.1"/>
    </source>
</evidence>
<dbReference type="InterPro" id="IPR049704">
    <property type="entry name" value="Aminotrans_3_PPA_site"/>
</dbReference>
<dbReference type="Gene3D" id="3.40.640.10">
    <property type="entry name" value="Type I PLP-dependent aspartate aminotransferase-like (Major domain)"/>
    <property type="match status" value="1"/>
</dbReference>
<evidence type="ECO:0000256" key="6">
    <source>
        <dbReference type="ARBA" id="ARBA00022898"/>
    </source>
</evidence>
<evidence type="ECO:0000256" key="8">
    <source>
        <dbReference type="RuleBase" id="RU003560"/>
    </source>
</evidence>
<dbReference type="RefSeq" id="WP_273991269.1">
    <property type="nucleotide sequence ID" value="NZ_BAABQT010000004.1"/>
</dbReference>
<keyword evidence="10" id="KW-1185">Reference proteome</keyword>
<evidence type="ECO:0000256" key="5">
    <source>
        <dbReference type="ARBA" id="ARBA00022679"/>
    </source>
</evidence>
<dbReference type="NCBIfam" id="TIGR01885">
    <property type="entry name" value="Orn_aminotrans"/>
    <property type="match status" value="1"/>
</dbReference>
<comment type="cofactor">
    <cofactor evidence="1">
        <name>pyridoxal 5'-phosphate</name>
        <dbReference type="ChEBI" id="CHEBI:597326"/>
    </cofactor>
</comment>